<gene>
    <name evidence="2" type="ORF">PX52LOC_06176</name>
</gene>
<name>A0A5C1AI66_9BACT</name>
<dbReference type="Proteomes" id="UP000324974">
    <property type="component" value="Chromosome"/>
</dbReference>
<feature type="compositionally biased region" description="Polar residues" evidence="1">
    <location>
        <begin position="211"/>
        <end position="236"/>
    </location>
</feature>
<evidence type="ECO:0000256" key="1">
    <source>
        <dbReference type="SAM" id="MobiDB-lite"/>
    </source>
</evidence>
<sequence>MVPRAGRVVTVVGLVAGAITLTIESMSRTLLVLFALSTTAVPPPEARPDEALRAANGAARQGNFSLADTLLDQSAERSRDPGLIAFNRAMICFEIGDYREAEMNYVRCLDDRAIPEERRIQAVYNRGVCLLHRGEDAKLLRVAIGCFEQCLDSPATAGTLMQDVRHNLELAKLLWGQARAKQKEPPTPNESYEPEPPRAKPIETTPDDIGTEQNANQQANRDPAGTQMNPSPRTGSTPNATAAQQTPGAGTMPVVSGDAAEVQKLSPEDTTLLLDKTDARLRQARQKNEQMRAGPERPNVRDW</sequence>
<dbReference type="KEGG" id="lrs:PX52LOC_06176"/>
<dbReference type="EMBL" id="CP042425">
    <property type="protein sequence ID" value="QEL19119.1"/>
    <property type="molecule type" value="Genomic_DNA"/>
</dbReference>
<dbReference type="InterPro" id="IPR011990">
    <property type="entry name" value="TPR-like_helical_dom_sf"/>
</dbReference>
<organism evidence="2 3">
    <name type="scientific">Limnoglobus roseus</name>
    <dbReference type="NCBI Taxonomy" id="2598579"/>
    <lineage>
        <taxon>Bacteria</taxon>
        <taxon>Pseudomonadati</taxon>
        <taxon>Planctomycetota</taxon>
        <taxon>Planctomycetia</taxon>
        <taxon>Gemmatales</taxon>
        <taxon>Gemmataceae</taxon>
        <taxon>Limnoglobus</taxon>
    </lineage>
</organism>
<feature type="compositionally biased region" description="Basic and acidic residues" evidence="1">
    <location>
        <begin position="275"/>
        <end position="303"/>
    </location>
</feature>
<accession>A0A5C1AI66</accession>
<dbReference type="AlphaFoldDB" id="A0A5C1AI66"/>
<feature type="region of interest" description="Disordered" evidence="1">
    <location>
        <begin position="177"/>
        <end position="303"/>
    </location>
</feature>
<dbReference type="SUPFAM" id="SSF48452">
    <property type="entry name" value="TPR-like"/>
    <property type="match status" value="1"/>
</dbReference>
<evidence type="ECO:0000313" key="2">
    <source>
        <dbReference type="EMBL" id="QEL19119.1"/>
    </source>
</evidence>
<evidence type="ECO:0000313" key="3">
    <source>
        <dbReference type="Proteomes" id="UP000324974"/>
    </source>
</evidence>
<reference evidence="3" key="1">
    <citation type="submission" date="2019-08" db="EMBL/GenBank/DDBJ databases">
        <title>Limnoglobus roseus gen. nov., sp. nov., a novel freshwater planctomycete with a giant genome from the family Gemmataceae.</title>
        <authorList>
            <person name="Kulichevskaya I.S."/>
            <person name="Naumoff D.G."/>
            <person name="Miroshnikov K."/>
            <person name="Ivanova A."/>
            <person name="Philippov D.A."/>
            <person name="Hakobyan A."/>
            <person name="Rijpstra I.C."/>
            <person name="Sinninghe Damste J.S."/>
            <person name="Liesack W."/>
            <person name="Dedysh S.N."/>
        </authorList>
    </citation>
    <scope>NUCLEOTIDE SEQUENCE [LARGE SCALE GENOMIC DNA]</scope>
    <source>
        <strain evidence="3">PX52</strain>
    </source>
</reference>
<protein>
    <recommendedName>
        <fullName evidence="4">Tetratricopeptide repeat protein</fullName>
    </recommendedName>
</protein>
<keyword evidence="3" id="KW-1185">Reference proteome</keyword>
<evidence type="ECO:0008006" key="4">
    <source>
        <dbReference type="Google" id="ProtNLM"/>
    </source>
</evidence>
<feature type="compositionally biased region" description="Low complexity" evidence="1">
    <location>
        <begin position="237"/>
        <end position="251"/>
    </location>
</feature>
<dbReference type="Gene3D" id="1.25.40.10">
    <property type="entry name" value="Tetratricopeptide repeat domain"/>
    <property type="match status" value="1"/>
</dbReference>
<proteinExistence type="predicted"/>